<dbReference type="Pfam" id="PF00001">
    <property type="entry name" value="7tm_1"/>
    <property type="match status" value="1"/>
</dbReference>
<protein>
    <recommendedName>
        <fullName evidence="10">G-protein coupled receptors family 1 profile domain-containing protein</fullName>
    </recommendedName>
</protein>
<comment type="similarity">
    <text evidence="8">Belongs to the G-protein coupled receptor 1 family.</text>
</comment>
<accession>A7SYQ1</accession>
<dbReference type="PhylomeDB" id="A7SYQ1"/>
<dbReference type="CDD" id="cd00637">
    <property type="entry name" value="7tm_classA_rhodopsin-like"/>
    <property type="match status" value="1"/>
</dbReference>
<dbReference type="InParanoid" id="A7SYQ1"/>
<evidence type="ECO:0000256" key="3">
    <source>
        <dbReference type="ARBA" id="ARBA00022989"/>
    </source>
</evidence>
<evidence type="ECO:0000256" key="4">
    <source>
        <dbReference type="ARBA" id="ARBA00023040"/>
    </source>
</evidence>
<gene>
    <name evidence="11" type="ORF">NEMVEDRAFT_v1g248131</name>
</gene>
<dbReference type="PANTHER" id="PTHR24243">
    <property type="entry name" value="G-PROTEIN COUPLED RECEPTOR"/>
    <property type="match status" value="1"/>
</dbReference>
<keyword evidence="7 8" id="KW-0807">Transducer</keyword>
<evidence type="ECO:0000256" key="2">
    <source>
        <dbReference type="ARBA" id="ARBA00022692"/>
    </source>
</evidence>
<keyword evidence="4 8" id="KW-0297">G-protein coupled receptor</keyword>
<dbReference type="KEGG" id="nve:5502038"/>
<keyword evidence="6 8" id="KW-0675">Receptor</keyword>
<dbReference type="Proteomes" id="UP000001593">
    <property type="component" value="Unassembled WGS sequence"/>
</dbReference>
<keyword evidence="5 9" id="KW-0472">Membrane</keyword>
<dbReference type="InterPro" id="IPR017452">
    <property type="entry name" value="GPCR_Rhodpsn_7TM"/>
</dbReference>
<feature type="transmembrane region" description="Helical" evidence="9">
    <location>
        <begin position="118"/>
        <end position="139"/>
    </location>
</feature>
<organism evidence="11 12">
    <name type="scientific">Nematostella vectensis</name>
    <name type="common">Starlet sea anemone</name>
    <dbReference type="NCBI Taxonomy" id="45351"/>
    <lineage>
        <taxon>Eukaryota</taxon>
        <taxon>Metazoa</taxon>
        <taxon>Cnidaria</taxon>
        <taxon>Anthozoa</taxon>
        <taxon>Hexacorallia</taxon>
        <taxon>Actiniaria</taxon>
        <taxon>Edwardsiidae</taxon>
        <taxon>Nematostella</taxon>
    </lineage>
</organism>
<dbReference type="PROSITE" id="PS50262">
    <property type="entry name" value="G_PROTEIN_RECEP_F1_2"/>
    <property type="match status" value="1"/>
</dbReference>
<evidence type="ECO:0000256" key="7">
    <source>
        <dbReference type="ARBA" id="ARBA00023224"/>
    </source>
</evidence>
<feature type="transmembrane region" description="Helical" evidence="9">
    <location>
        <begin position="79"/>
        <end position="98"/>
    </location>
</feature>
<comment type="subcellular location">
    <subcellularLocation>
        <location evidence="1">Membrane</location>
        <topology evidence="1">Multi-pass membrane protein</topology>
    </subcellularLocation>
</comment>
<dbReference type="PRINTS" id="PR00237">
    <property type="entry name" value="GPCRRHODOPSN"/>
</dbReference>
<dbReference type="OMA" id="TECKEVC"/>
<feature type="transmembrane region" description="Helical" evidence="9">
    <location>
        <begin position="297"/>
        <end position="315"/>
    </location>
</feature>
<dbReference type="HOGENOM" id="CLU_009579_6_0_1"/>
<dbReference type="GO" id="GO:0005886">
    <property type="term" value="C:plasma membrane"/>
    <property type="evidence" value="ECO:0000318"/>
    <property type="project" value="GO_Central"/>
</dbReference>
<name>A7SYQ1_NEMVE</name>
<feature type="transmembrane region" description="Helical" evidence="9">
    <location>
        <begin position="160"/>
        <end position="182"/>
    </location>
</feature>
<dbReference type="GO" id="GO:0007218">
    <property type="term" value="P:neuropeptide signaling pathway"/>
    <property type="evidence" value="ECO:0000318"/>
    <property type="project" value="GO_Central"/>
</dbReference>
<dbReference type="FunFam" id="1.20.1070.10:FF:000544">
    <property type="entry name" value="Predicted protein"/>
    <property type="match status" value="1"/>
</dbReference>
<dbReference type="SUPFAM" id="SSF81321">
    <property type="entry name" value="Family A G protein-coupled receptor-like"/>
    <property type="match status" value="1"/>
</dbReference>
<feature type="transmembrane region" description="Helical" evidence="9">
    <location>
        <begin position="46"/>
        <end position="67"/>
    </location>
</feature>
<dbReference type="PANTHER" id="PTHR24243:SF208">
    <property type="entry name" value="PYROKININ-1 RECEPTOR"/>
    <property type="match status" value="1"/>
</dbReference>
<dbReference type="InterPro" id="IPR000276">
    <property type="entry name" value="GPCR_Rhodpsn"/>
</dbReference>
<dbReference type="AlphaFoldDB" id="A7SYQ1"/>
<evidence type="ECO:0000313" key="11">
    <source>
        <dbReference type="EMBL" id="EDO31171.1"/>
    </source>
</evidence>
<dbReference type="GO" id="GO:0008528">
    <property type="term" value="F:G protein-coupled peptide receptor activity"/>
    <property type="evidence" value="ECO:0000318"/>
    <property type="project" value="GO_Central"/>
</dbReference>
<keyword evidence="2 8" id="KW-0812">Transmembrane</keyword>
<proteinExistence type="inferred from homology"/>
<evidence type="ECO:0000256" key="5">
    <source>
        <dbReference type="ARBA" id="ARBA00023136"/>
    </source>
</evidence>
<sequence>MMEQTIDISSFQRQNISNHSEELRPNCVLPASPYITEPQAVKVTRLGIEIGAALVGIIGNLLVTVLAPRGRKLRSADGLYVRSLAIADLGILTVNFSIAVIREQSPVHWPIGKEMCYFLYPFSEVFHGACVWSIAAIALDRYRGIIHRRHQSAQSAKVSIAAIWLGSFGIFVVPLFFIVRYVETECKEVCMFEWPAPLMHHIYIGMDAMLLYFVPLGLISYTYLIITAEIRTSSMLHKRMGQQQSARKKEEIRRVKQNSRTARLLTHLVIVFTITMLPLNAFRLVVLSWDGFANHQLFLVFFNIAVLGVVINSAADPIVYSIVSKDFISNLRCQCRSFKGFGSVMRKNRASASSRQTQL</sequence>
<reference evidence="11 12" key="1">
    <citation type="journal article" date="2007" name="Science">
        <title>Sea anemone genome reveals ancestral eumetazoan gene repertoire and genomic organization.</title>
        <authorList>
            <person name="Putnam N.H."/>
            <person name="Srivastava M."/>
            <person name="Hellsten U."/>
            <person name="Dirks B."/>
            <person name="Chapman J."/>
            <person name="Salamov A."/>
            <person name="Terry A."/>
            <person name="Shapiro H."/>
            <person name="Lindquist E."/>
            <person name="Kapitonov V.V."/>
            <person name="Jurka J."/>
            <person name="Genikhovich G."/>
            <person name="Grigoriev I.V."/>
            <person name="Lucas S.M."/>
            <person name="Steele R.E."/>
            <person name="Finnerty J.R."/>
            <person name="Technau U."/>
            <person name="Martindale M.Q."/>
            <person name="Rokhsar D.S."/>
        </authorList>
    </citation>
    <scope>NUCLEOTIDE SEQUENCE [LARGE SCALE GENOMIC DNA]</scope>
    <source>
        <strain evidence="12">CH2 X CH6</strain>
    </source>
</reference>
<feature type="transmembrane region" description="Helical" evidence="9">
    <location>
        <begin position="202"/>
        <end position="226"/>
    </location>
</feature>
<keyword evidence="12" id="KW-1185">Reference proteome</keyword>
<dbReference type="PROSITE" id="PS00237">
    <property type="entry name" value="G_PROTEIN_RECEP_F1_1"/>
    <property type="match status" value="1"/>
</dbReference>
<evidence type="ECO:0000256" key="6">
    <source>
        <dbReference type="ARBA" id="ARBA00023170"/>
    </source>
</evidence>
<evidence type="ECO:0000259" key="10">
    <source>
        <dbReference type="PROSITE" id="PS50262"/>
    </source>
</evidence>
<dbReference type="Gene3D" id="1.20.1070.10">
    <property type="entry name" value="Rhodopsin 7-helix transmembrane proteins"/>
    <property type="match status" value="1"/>
</dbReference>
<evidence type="ECO:0000256" key="1">
    <source>
        <dbReference type="ARBA" id="ARBA00004141"/>
    </source>
</evidence>
<dbReference type="eggNOG" id="KOG3656">
    <property type="taxonomic scope" value="Eukaryota"/>
</dbReference>
<dbReference type="EMBL" id="DS469930">
    <property type="protein sequence ID" value="EDO31171.1"/>
    <property type="molecule type" value="Genomic_DNA"/>
</dbReference>
<feature type="domain" description="G-protein coupled receptors family 1 profile" evidence="10">
    <location>
        <begin position="59"/>
        <end position="320"/>
    </location>
</feature>
<evidence type="ECO:0000256" key="8">
    <source>
        <dbReference type="RuleBase" id="RU000688"/>
    </source>
</evidence>
<evidence type="ECO:0000313" key="12">
    <source>
        <dbReference type="Proteomes" id="UP000001593"/>
    </source>
</evidence>
<feature type="transmembrane region" description="Helical" evidence="9">
    <location>
        <begin position="264"/>
        <end position="285"/>
    </location>
</feature>
<evidence type="ECO:0000256" key="9">
    <source>
        <dbReference type="SAM" id="Phobius"/>
    </source>
</evidence>
<keyword evidence="3 9" id="KW-1133">Transmembrane helix</keyword>
<dbReference type="STRING" id="45351.A7SYQ1"/>